<evidence type="ECO:0000313" key="7">
    <source>
        <dbReference type="Proteomes" id="UP001595075"/>
    </source>
</evidence>
<dbReference type="InterPro" id="IPR001138">
    <property type="entry name" value="Zn2Cys6_DnaBD"/>
</dbReference>
<evidence type="ECO:0000313" key="6">
    <source>
        <dbReference type="EMBL" id="KAL2069447.1"/>
    </source>
</evidence>
<dbReference type="SMART" id="SM00066">
    <property type="entry name" value="GAL4"/>
    <property type="match status" value="1"/>
</dbReference>
<dbReference type="Pfam" id="PF04082">
    <property type="entry name" value="Fungal_trans"/>
    <property type="match status" value="1"/>
</dbReference>
<dbReference type="SUPFAM" id="SSF57701">
    <property type="entry name" value="Zn2/Cys6 DNA-binding domain"/>
    <property type="match status" value="1"/>
</dbReference>
<dbReference type="InterPro" id="IPR050613">
    <property type="entry name" value="Sec_Metabolite_Reg"/>
</dbReference>
<organism evidence="6 7">
    <name type="scientific">Oculimacula yallundae</name>
    <dbReference type="NCBI Taxonomy" id="86028"/>
    <lineage>
        <taxon>Eukaryota</taxon>
        <taxon>Fungi</taxon>
        <taxon>Dikarya</taxon>
        <taxon>Ascomycota</taxon>
        <taxon>Pezizomycotina</taxon>
        <taxon>Leotiomycetes</taxon>
        <taxon>Helotiales</taxon>
        <taxon>Ploettnerulaceae</taxon>
        <taxon>Oculimacula</taxon>
    </lineage>
</organism>
<dbReference type="SMART" id="SM00906">
    <property type="entry name" value="Fungal_trans"/>
    <property type="match status" value="1"/>
</dbReference>
<accession>A0ABR4CIA5</accession>
<proteinExistence type="predicted"/>
<reference evidence="6 7" key="1">
    <citation type="journal article" date="2024" name="Commun. Biol.">
        <title>Comparative genomic analysis of thermophilic fungi reveals convergent evolutionary adaptations and gene losses.</title>
        <authorList>
            <person name="Steindorff A.S."/>
            <person name="Aguilar-Pontes M.V."/>
            <person name="Robinson A.J."/>
            <person name="Andreopoulos B."/>
            <person name="LaButti K."/>
            <person name="Kuo A."/>
            <person name="Mondo S."/>
            <person name="Riley R."/>
            <person name="Otillar R."/>
            <person name="Haridas S."/>
            <person name="Lipzen A."/>
            <person name="Grimwood J."/>
            <person name="Schmutz J."/>
            <person name="Clum A."/>
            <person name="Reid I.D."/>
            <person name="Moisan M.C."/>
            <person name="Butler G."/>
            <person name="Nguyen T.T.M."/>
            <person name="Dewar K."/>
            <person name="Conant G."/>
            <person name="Drula E."/>
            <person name="Henrissat B."/>
            <person name="Hansel C."/>
            <person name="Singer S."/>
            <person name="Hutchinson M.I."/>
            <person name="de Vries R.P."/>
            <person name="Natvig D.O."/>
            <person name="Powell A.J."/>
            <person name="Tsang A."/>
            <person name="Grigoriev I.V."/>
        </authorList>
    </citation>
    <scope>NUCLEOTIDE SEQUENCE [LARGE SCALE GENOMIC DNA]</scope>
    <source>
        <strain evidence="6 7">CBS 494.80</strain>
    </source>
</reference>
<dbReference type="Proteomes" id="UP001595075">
    <property type="component" value="Unassembled WGS sequence"/>
</dbReference>
<evidence type="ECO:0000259" key="5">
    <source>
        <dbReference type="PROSITE" id="PS50048"/>
    </source>
</evidence>
<dbReference type="InterPro" id="IPR036864">
    <property type="entry name" value="Zn2-C6_fun-type_DNA-bd_sf"/>
</dbReference>
<evidence type="ECO:0000256" key="2">
    <source>
        <dbReference type="ARBA" id="ARBA00022723"/>
    </source>
</evidence>
<dbReference type="CDD" id="cd12148">
    <property type="entry name" value="fungal_TF_MHR"/>
    <property type="match status" value="1"/>
</dbReference>
<comment type="subcellular location">
    <subcellularLocation>
        <location evidence="1">Nucleus</location>
    </subcellularLocation>
</comment>
<dbReference type="InterPro" id="IPR007219">
    <property type="entry name" value="XnlR_reg_dom"/>
</dbReference>
<feature type="region of interest" description="Disordered" evidence="4">
    <location>
        <begin position="89"/>
        <end position="137"/>
    </location>
</feature>
<dbReference type="EMBL" id="JAZHXI010000007">
    <property type="protein sequence ID" value="KAL2069447.1"/>
    <property type="molecule type" value="Genomic_DNA"/>
</dbReference>
<dbReference type="PANTHER" id="PTHR31001:SF45">
    <property type="entry name" value="ZN(II)2CYS6 TRANSCRIPTION FACTOR (EUROFUNG)"/>
    <property type="match status" value="1"/>
</dbReference>
<dbReference type="PROSITE" id="PS50048">
    <property type="entry name" value="ZN2_CY6_FUNGAL_2"/>
    <property type="match status" value="1"/>
</dbReference>
<keyword evidence="7" id="KW-1185">Reference proteome</keyword>
<dbReference type="PANTHER" id="PTHR31001">
    <property type="entry name" value="UNCHARACTERIZED TRANSCRIPTIONAL REGULATORY PROTEIN"/>
    <property type="match status" value="1"/>
</dbReference>
<feature type="region of interest" description="Disordered" evidence="4">
    <location>
        <begin position="1"/>
        <end position="20"/>
    </location>
</feature>
<evidence type="ECO:0000256" key="3">
    <source>
        <dbReference type="ARBA" id="ARBA00023242"/>
    </source>
</evidence>
<dbReference type="Gene3D" id="4.10.240.10">
    <property type="entry name" value="Zn(2)-C6 fungal-type DNA-binding domain"/>
    <property type="match status" value="1"/>
</dbReference>
<dbReference type="Pfam" id="PF00172">
    <property type="entry name" value="Zn_clus"/>
    <property type="match status" value="1"/>
</dbReference>
<sequence length="731" mass="82269">MSAPDLSPDDLGRPPQPPKSQRVLACILCQQRKVKCDRKHPCANCVKARAQCVPATQVTRQRKRRFPERELLDRLRRYEDLMRRNNIDFDPLHKESSDKISPKVEGGEGDDSDDEPPKNAPVDRPSPATTTSSEILHQPKNILHAMSQEFRDPDNHSNSSDDDVREIHIRKAMEQIIRSDDHLLFGLSKSSVDISTFHPEPIHIFKLWQLYLDNVNPLLKVTHTPSVQGRIIEAASNLSNIEPPLEALMFSIYCMATLSLSEDDCLIMFASTRQEMLVKYQFGCQQALLNCEFLRTTDRECLTALFLYLVSVRPGTVPQSLSSMLGIATRIAQRMGIDKEAVLVKKTPLEAELCRRLWWGLVLFDGRVGEMAGARAATLNPIWDCKVPLNVAEADLRPQMKDSPQALSTSSDSIFAAVRSEVADFVRFSKWHLDFSSPALLPVALEHRRHPVTEGSEMGSLETLIEEKYLAVCDPEIPLHFMTIWTARGLLAKCRLLEHYSKASSMPRAQADTAREAAFLQAITMLECDTKLNDSPLTLGFRWMVNFYYPFPAYIQAIQNLKRQPLSPLAKRAWEALNDNYDAHHSMASLHDGMFYNILAPVTLQAWAAREEISIQMGEPSATPRIISHIRHVLQQRAQPSEAIHQQSVPDMDMNAFSMSAPMNFDQNMFFGMGGQQSFPAPGPWGSPDIMGMPPLNVDPNQLDWSSMDWNLGSVPPVPGHNSLGGQSLRF</sequence>
<gene>
    <name evidence="6" type="ORF">VTL71DRAFT_14126</name>
</gene>
<feature type="compositionally biased region" description="Basic and acidic residues" evidence="4">
    <location>
        <begin position="89"/>
        <end position="106"/>
    </location>
</feature>
<keyword evidence="2" id="KW-0479">Metal-binding</keyword>
<protein>
    <recommendedName>
        <fullName evidence="5">Zn(2)-C6 fungal-type domain-containing protein</fullName>
    </recommendedName>
</protein>
<feature type="domain" description="Zn(2)-C6 fungal-type" evidence="5">
    <location>
        <begin position="25"/>
        <end position="53"/>
    </location>
</feature>
<evidence type="ECO:0000256" key="1">
    <source>
        <dbReference type="ARBA" id="ARBA00004123"/>
    </source>
</evidence>
<dbReference type="CDD" id="cd00067">
    <property type="entry name" value="GAL4"/>
    <property type="match status" value="1"/>
</dbReference>
<evidence type="ECO:0000256" key="4">
    <source>
        <dbReference type="SAM" id="MobiDB-lite"/>
    </source>
</evidence>
<comment type="caution">
    <text evidence="6">The sequence shown here is derived from an EMBL/GenBank/DDBJ whole genome shotgun (WGS) entry which is preliminary data.</text>
</comment>
<name>A0ABR4CIA5_9HELO</name>
<keyword evidence="3" id="KW-0539">Nucleus</keyword>